<feature type="compositionally biased region" description="Low complexity" evidence="1">
    <location>
        <begin position="289"/>
        <end position="299"/>
    </location>
</feature>
<sequence>MQDALAVGGEFGILEGRTFALIHPIVMSGLFVFTLWSGYLGWQWRRVRTTQDEINELKKQVKSVAVTPEGTPVEPPPPSPVQAKIQQLTEERKELIKGSYRDRHFNAGSILLGFGVLEAVCGGLDTWIRTGKLFPGPHLFAGAGITVLWAAAAALVPAMQKGSETARNLHIALNVLNVLLFMWQIPTGINIVFSVPPDMESGRTLYPPYGRLFCPRRALVHIHSFKFLAKQYGSAATPTSPVVPACFHVPAGSPNSNAGTGPRPNPRPAPVSAPVAPQPRLPFIRPASAQPFVAPTTQPTQPPPAPREPTQAPPPAPSATAMVSSVPSSPIRATTPVSSSVPSSPKPRVSAPSSPQPKPVSTSPKASPPQAFVAVAPPPPTTTTITSSVPTSPIIRTATPIPSSSLRTSPPPKPVAPTPALPPYAINDAATTTTTTTVVTRLFAPKPGVKPPPPTSPPPKTKPLTPPPSPLTLPSAQLKSDTETIEQKTILVQETIEKPKAVPPRTSTGDPRGNGDYLKRDVIKGKGDYPKKLSDSEEFGMRIITIAGDNKGAIMELNPKKNEFGGSPQSLNKKGHANAWKDQLGNASSGEEGRLKSKDKAMAASSPPLPLNTYMNSNVQGVNNSILYNCSCTHHDPGVHLSLSRKANGKSNGNGNGNGIQIKEGKNG</sequence>
<feature type="compositionally biased region" description="Low complexity" evidence="1">
    <location>
        <begin position="382"/>
        <end position="395"/>
    </location>
</feature>
<feature type="transmembrane region" description="Helical" evidence="2">
    <location>
        <begin position="20"/>
        <end position="42"/>
    </location>
</feature>
<dbReference type="Proteomes" id="UP000306102">
    <property type="component" value="Unassembled WGS sequence"/>
</dbReference>
<keyword evidence="4" id="KW-1185">Reference proteome</keyword>
<dbReference type="Pfam" id="PF13301">
    <property type="entry name" value="DUF4079"/>
    <property type="match status" value="1"/>
</dbReference>
<reference evidence="3 4" key="1">
    <citation type="journal article" date="2018" name="Proc. Natl. Acad. Sci. U.S.A.">
        <title>Draft genome sequence of Camellia sinensis var. sinensis provides insights into the evolution of the tea genome and tea quality.</title>
        <authorList>
            <person name="Wei C."/>
            <person name="Yang H."/>
            <person name="Wang S."/>
            <person name="Zhao J."/>
            <person name="Liu C."/>
            <person name="Gao L."/>
            <person name="Xia E."/>
            <person name="Lu Y."/>
            <person name="Tai Y."/>
            <person name="She G."/>
            <person name="Sun J."/>
            <person name="Cao H."/>
            <person name="Tong W."/>
            <person name="Gao Q."/>
            <person name="Li Y."/>
            <person name="Deng W."/>
            <person name="Jiang X."/>
            <person name="Wang W."/>
            <person name="Chen Q."/>
            <person name="Zhang S."/>
            <person name="Li H."/>
            <person name="Wu J."/>
            <person name="Wang P."/>
            <person name="Li P."/>
            <person name="Shi C."/>
            <person name="Zheng F."/>
            <person name="Jian J."/>
            <person name="Huang B."/>
            <person name="Shan D."/>
            <person name="Shi M."/>
            <person name="Fang C."/>
            <person name="Yue Y."/>
            <person name="Li F."/>
            <person name="Li D."/>
            <person name="Wei S."/>
            <person name="Han B."/>
            <person name="Jiang C."/>
            <person name="Yin Y."/>
            <person name="Xia T."/>
            <person name="Zhang Z."/>
            <person name="Bennetzen J.L."/>
            <person name="Zhao S."/>
            <person name="Wan X."/>
        </authorList>
    </citation>
    <scope>NUCLEOTIDE SEQUENCE [LARGE SCALE GENOMIC DNA]</scope>
    <source>
        <strain evidence="4">cv. Shuchazao</strain>
        <tissue evidence="3">Leaf</tissue>
    </source>
</reference>
<feature type="compositionally biased region" description="Pro residues" evidence="1">
    <location>
        <begin position="409"/>
        <end position="422"/>
    </location>
</feature>
<accession>A0A4S4EJR3</accession>
<feature type="transmembrane region" description="Helical" evidence="2">
    <location>
        <begin position="140"/>
        <end position="159"/>
    </location>
</feature>
<name>A0A4S4EJR3_CAMSN</name>
<feature type="compositionally biased region" description="Pro residues" evidence="1">
    <location>
        <begin position="263"/>
        <end position="280"/>
    </location>
</feature>
<dbReference type="PANTHER" id="PTHR34679">
    <property type="match status" value="1"/>
</dbReference>
<organism evidence="3 4">
    <name type="scientific">Camellia sinensis var. sinensis</name>
    <name type="common">China tea</name>
    <dbReference type="NCBI Taxonomy" id="542762"/>
    <lineage>
        <taxon>Eukaryota</taxon>
        <taxon>Viridiplantae</taxon>
        <taxon>Streptophyta</taxon>
        <taxon>Embryophyta</taxon>
        <taxon>Tracheophyta</taxon>
        <taxon>Spermatophyta</taxon>
        <taxon>Magnoliopsida</taxon>
        <taxon>eudicotyledons</taxon>
        <taxon>Gunneridae</taxon>
        <taxon>Pentapetalae</taxon>
        <taxon>asterids</taxon>
        <taxon>Ericales</taxon>
        <taxon>Theaceae</taxon>
        <taxon>Camellia</taxon>
    </lineage>
</organism>
<feature type="transmembrane region" description="Helical" evidence="2">
    <location>
        <begin position="171"/>
        <end position="193"/>
    </location>
</feature>
<dbReference type="STRING" id="542762.A0A4S4EJR3"/>
<feature type="transmembrane region" description="Helical" evidence="2">
    <location>
        <begin position="105"/>
        <end position="128"/>
    </location>
</feature>
<feature type="compositionally biased region" description="Low complexity" evidence="1">
    <location>
        <begin position="318"/>
        <end position="353"/>
    </location>
</feature>
<dbReference type="EMBL" id="SDRB02003834">
    <property type="protein sequence ID" value="THG16808.1"/>
    <property type="molecule type" value="Genomic_DNA"/>
</dbReference>
<feature type="region of interest" description="Disordered" evidence="1">
    <location>
        <begin position="443"/>
        <end position="522"/>
    </location>
</feature>
<dbReference type="GO" id="GO:0009534">
    <property type="term" value="C:chloroplast thylakoid"/>
    <property type="evidence" value="ECO:0007669"/>
    <property type="project" value="TreeGrafter"/>
</dbReference>
<feature type="compositionally biased region" description="Pro residues" evidence="1">
    <location>
        <begin position="300"/>
        <end position="317"/>
    </location>
</feature>
<gene>
    <name evidence="3" type="ORF">TEA_004085</name>
</gene>
<dbReference type="InterPro" id="IPR025067">
    <property type="entry name" value="DUF4079"/>
</dbReference>
<protein>
    <submittedName>
        <fullName evidence="3">Uncharacterized protein</fullName>
    </submittedName>
</protein>
<feature type="compositionally biased region" description="Pro residues" evidence="1">
    <location>
        <begin position="448"/>
        <end position="471"/>
    </location>
</feature>
<feature type="region of interest" description="Disordered" evidence="1">
    <location>
        <begin position="644"/>
        <end position="668"/>
    </location>
</feature>
<evidence type="ECO:0000313" key="3">
    <source>
        <dbReference type="EMBL" id="THG16808.1"/>
    </source>
</evidence>
<evidence type="ECO:0000256" key="1">
    <source>
        <dbReference type="SAM" id="MobiDB-lite"/>
    </source>
</evidence>
<evidence type="ECO:0000313" key="4">
    <source>
        <dbReference type="Proteomes" id="UP000306102"/>
    </source>
</evidence>
<evidence type="ECO:0000256" key="2">
    <source>
        <dbReference type="SAM" id="Phobius"/>
    </source>
</evidence>
<feature type="compositionally biased region" description="Basic and acidic residues" evidence="1">
    <location>
        <begin position="591"/>
        <end position="601"/>
    </location>
</feature>
<keyword evidence="2" id="KW-0812">Transmembrane</keyword>
<proteinExistence type="predicted"/>
<keyword evidence="2" id="KW-1133">Transmembrane helix</keyword>
<keyword evidence="2" id="KW-0472">Membrane</keyword>
<dbReference type="AlphaFoldDB" id="A0A4S4EJR3"/>
<comment type="caution">
    <text evidence="3">The sequence shown here is derived from an EMBL/GenBank/DDBJ whole genome shotgun (WGS) entry which is preliminary data.</text>
</comment>
<feature type="region of interest" description="Disordered" evidence="1">
    <location>
        <begin position="254"/>
        <end position="426"/>
    </location>
</feature>
<feature type="region of interest" description="Disordered" evidence="1">
    <location>
        <begin position="581"/>
        <end position="609"/>
    </location>
</feature>
<dbReference type="PANTHER" id="PTHR34679:SF2">
    <property type="entry name" value="OS02G0122500 PROTEIN"/>
    <property type="match status" value="1"/>
</dbReference>